<proteinExistence type="predicted"/>
<organism evidence="2 3">
    <name type="scientific">Tanacetum coccineum</name>
    <dbReference type="NCBI Taxonomy" id="301880"/>
    <lineage>
        <taxon>Eukaryota</taxon>
        <taxon>Viridiplantae</taxon>
        <taxon>Streptophyta</taxon>
        <taxon>Embryophyta</taxon>
        <taxon>Tracheophyta</taxon>
        <taxon>Spermatophyta</taxon>
        <taxon>Magnoliopsida</taxon>
        <taxon>eudicotyledons</taxon>
        <taxon>Gunneridae</taxon>
        <taxon>Pentapetalae</taxon>
        <taxon>asterids</taxon>
        <taxon>campanulids</taxon>
        <taxon>Asterales</taxon>
        <taxon>Asteraceae</taxon>
        <taxon>Asteroideae</taxon>
        <taxon>Anthemideae</taxon>
        <taxon>Anthemidinae</taxon>
        <taxon>Tanacetum</taxon>
    </lineage>
</organism>
<dbReference type="EMBL" id="BQNB010014369">
    <property type="protein sequence ID" value="GJT27339.1"/>
    <property type="molecule type" value="Genomic_DNA"/>
</dbReference>
<comment type="caution">
    <text evidence="2">The sequence shown here is derived from an EMBL/GenBank/DDBJ whole genome shotgun (WGS) entry which is preliminary data.</text>
</comment>
<reference evidence="2" key="2">
    <citation type="submission" date="2022-01" db="EMBL/GenBank/DDBJ databases">
        <authorList>
            <person name="Yamashiro T."/>
            <person name="Shiraishi A."/>
            <person name="Satake H."/>
            <person name="Nakayama K."/>
        </authorList>
    </citation>
    <scope>NUCLEOTIDE SEQUENCE</scope>
</reference>
<evidence type="ECO:0000313" key="3">
    <source>
        <dbReference type="Proteomes" id="UP001151760"/>
    </source>
</evidence>
<accession>A0ABQ5CR83</accession>
<dbReference type="Proteomes" id="UP001151760">
    <property type="component" value="Unassembled WGS sequence"/>
</dbReference>
<keyword evidence="1" id="KW-0732">Signal</keyword>
<protein>
    <submittedName>
        <fullName evidence="2">Uncharacterized protein</fullName>
    </submittedName>
</protein>
<feature type="signal peptide" evidence="1">
    <location>
        <begin position="1"/>
        <end position="18"/>
    </location>
</feature>
<sequence>MLLWITGAAAVGLYHIHAAGGPQKELVGPAVELHHKKKGCVGCWVLCESRPLLMKVVVVCLPRPWMPNGDIGGGRVRLDVGSGEKEEEDEILRRFLRRERLTLGQTFAVKYNRTRYNADTMPLNSSMRQELRQYIVSHGLQLGLEWLGEDEVSEGGGGGVLIPNGVGGSSCWDKTCL</sequence>
<reference evidence="2" key="1">
    <citation type="journal article" date="2022" name="Int. J. Mol. Sci.">
        <title>Draft Genome of Tanacetum Coccineum: Genomic Comparison of Closely Related Tanacetum-Family Plants.</title>
        <authorList>
            <person name="Yamashiro T."/>
            <person name="Shiraishi A."/>
            <person name="Nakayama K."/>
            <person name="Satake H."/>
        </authorList>
    </citation>
    <scope>NUCLEOTIDE SEQUENCE</scope>
</reference>
<keyword evidence="3" id="KW-1185">Reference proteome</keyword>
<evidence type="ECO:0000256" key="1">
    <source>
        <dbReference type="SAM" id="SignalP"/>
    </source>
</evidence>
<evidence type="ECO:0000313" key="2">
    <source>
        <dbReference type="EMBL" id="GJT27339.1"/>
    </source>
</evidence>
<name>A0ABQ5CR83_9ASTR</name>
<feature type="chain" id="PRO_5045160649" evidence="1">
    <location>
        <begin position="19"/>
        <end position="177"/>
    </location>
</feature>
<gene>
    <name evidence="2" type="ORF">Tco_0907614</name>
</gene>